<feature type="region of interest" description="Disordered" evidence="1">
    <location>
        <begin position="37"/>
        <end position="64"/>
    </location>
</feature>
<protein>
    <submittedName>
        <fullName evidence="2">Uncharacterized protein</fullName>
    </submittedName>
</protein>
<evidence type="ECO:0000313" key="3">
    <source>
        <dbReference type="Proteomes" id="UP000606172"/>
    </source>
</evidence>
<organism evidence="2 3">
    <name type="scientific">Sinosporangium siamense</name>
    <dbReference type="NCBI Taxonomy" id="1367973"/>
    <lineage>
        <taxon>Bacteria</taxon>
        <taxon>Bacillati</taxon>
        <taxon>Actinomycetota</taxon>
        <taxon>Actinomycetes</taxon>
        <taxon>Streptosporangiales</taxon>
        <taxon>Streptosporangiaceae</taxon>
        <taxon>Sinosporangium</taxon>
    </lineage>
</organism>
<reference evidence="2" key="1">
    <citation type="submission" date="2021-01" db="EMBL/GenBank/DDBJ databases">
        <title>Whole genome shotgun sequence of Sinosporangium siamense NBRC 109515.</title>
        <authorList>
            <person name="Komaki H."/>
            <person name="Tamura T."/>
        </authorList>
    </citation>
    <scope>NUCLEOTIDE SEQUENCE</scope>
    <source>
        <strain evidence="2">NBRC 109515</strain>
    </source>
</reference>
<name>A0A919RMA3_9ACTN</name>
<keyword evidence="3" id="KW-1185">Reference proteome</keyword>
<comment type="caution">
    <text evidence="2">The sequence shown here is derived from an EMBL/GenBank/DDBJ whole genome shotgun (WGS) entry which is preliminary data.</text>
</comment>
<dbReference type="Proteomes" id="UP000606172">
    <property type="component" value="Unassembled WGS sequence"/>
</dbReference>
<evidence type="ECO:0000313" key="2">
    <source>
        <dbReference type="EMBL" id="GII95450.1"/>
    </source>
</evidence>
<dbReference type="EMBL" id="BOOW01000036">
    <property type="protein sequence ID" value="GII95450.1"/>
    <property type="molecule type" value="Genomic_DNA"/>
</dbReference>
<proteinExistence type="predicted"/>
<dbReference type="AlphaFoldDB" id="A0A919RMA3"/>
<gene>
    <name evidence="2" type="ORF">Ssi02_56810</name>
</gene>
<sequence>MRVPHSTRCPSTVGHQAGAPGAGVEVVAGVAGVWSGAGGDARPVDNPVDTARSADKRVTAASVKEKRFRSLPTKDLFKAL</sequence>
<accession>A0A919RMA3</accession>
<evidence type="ECO:0000256" key="1">
    <source>
        <dbReference type="SAM" id="MobiDB-lite"/>
    </source>
</evidence>